<dbReference type="Pfam" id="PF02086">
    <property type="entry name" value="MethyltransfD12"/>
    <property type="match status" value="1"/>
</dbReference>
<dbReference type="GO" id="GO:0043565">
    <property type="term" value="F:sequence-specific DNA binding"/>
    <property type="evidence" value="ECO:0007669"/>
    <property type="project" value="TreeGrafter"/>
</dbReference>
<evidence type="ECO:0000256" key="1">
    <source>
        <dbReference type="ARBA" id="ARBA00006594"/>
    </source>
</evidence>
<evidence type="ECO:0000256" key="3">
    <source>
        <dbReference type="ARBA" id="ARBA00022603"/>
    </source>
</evidence>
<comment type="catalytic activity">
    <reaction evidence="6">
        <text>a 2'-deoxyadenosine in DNA + S-adenosyl-L-methionine = an N(6)-methyl-2'-deoxyadenosine in DNA + S-adenosyl-L-homocysteine + H(+)</text>
        <dbReference type="Rhea" id="RHEA:15197"/>
        <dbReference type="Rhea" id="RHEA-COMP:12418"/>
        <dbReference type="Rhea" id="RHEA-COMP:12419"/>
        <dbReference type="ChEBI" id="CHEBI:15378"/>
        <dbReference type="ChEBI" id="CHEBI:57856"/>
        <dbReference type="ChEBI" id="CHEBI:59789"/>
        <dbReference type="ChEBI" id="CHEBI:90615"/>
        <dbReference type="ChEBI" id="CHEBI:90616"/>
        <dbReference type="EC" id="2.1.1.72"/>
    </reaction>
</comment>
<comment type="similarity">
    <text evidence="1">Belongs to the N(4)/N(6)-methyltransferase family.</text>
</comment>
<dbReference type="GO" id="GO:0032259">
    <property type="term" value="P:methylation"/>
    <property type="evidence" value="ECO:0007669"/>
    <property type="project" value="UniProtKB-KW"/>
</dbReference>
<evidence type="ECO:0000313" key="7">
    <source>
        <dbReference type="EMBL" id="SEF85256.1"/>
    </source>
</evidence>
<keyword evidence="3 7" id="KW-0489">Methyltransferase</keyword>
<keyword evidence="5" id="KW-0949">S-adenosyl-L-methionine</keyword>
<dbReference type="Gene3D" id="1.10.1020.10">
    <property type="entry name" value="Adenine-specific Methyltransferase, Domain 2"/>
    <property type="match status" value="1"/>
</dbReference>
<accession>A0A1H5VDX2</accession>
<dbReference type="GO" id="GO:0006298">
    <property type="term" value="P:mismatch repair"/>
    <property type="evidence" value="ECO:0007669"/>
    <property type="project" value="TreeGrafter"/>
</dbReference>
<dbReference type="GO" id="GO:0009307">
    <property type="term" value="P:DNA restriction-modification system"/>
    <property type="evidence" value="ECO:0007669"/>
    <property type="project" value="InterPro"/>
</dbReference>
<dbReference type="EC" id="2.1.1.72" evidence="2"/>
<dbReference type="GO" id="GO:1904047">
    <property type="term" value="F:S-adenosyl-L-methionine binding"/>
    <property type="evidence" value="ECO:0007669"/>
    <property type="project" value="TreeGrafter"/>
</dbReference>
<reference evidence="7 8" key="1">
    <citation type="submission" date="2016-10" db="EMBL/GenBank/DDBJ databases">
        <authorList>
            <person name="de Groot N.N."/>
        </authorList>
    </citation>
    <scope>NUCLEOTIDE SEQUENCE [LARGE SCALE GENOMIC DNA]</scope>
    <source>
        <strain evidence="7 8">Nm13</strain>
    </source>
</reference>
<dbReference type="PRINTS" id="PR00505">
    <property type="entry name" value="D12N6MTFRASE"/>
</dbReference>
<dbReference type="PANTHER" id="PTHR30481">
    <property type="entry name" value="DNA ADENINE METHYLASE"/>
    <property type="match status" value="1"/>
</dbReference>
<evidence type="ECO:0000256" key="5">
    <source>
        <dbReference type="ARBA" id="ARBA00022691"/>
    </source>
</evidence>
<dbReference type="SUPFAM" id="SSF53335">
    <property type="entry name" value="S-adenosyl-L-methionine-dependent methyltransferases"/>
    <property type="match status" value="1"/>
</dbReference>
<gene>
    <name evidence="7" type="ORF">SAMN05216334_11228</name>
</gene>
<proteinExistence type="inferred from homology"/>
<dbReference type="EMBL" id="FNUX01000012">
    <property type="protein sequence ID" value="SEF85256.1"/>
    <property type="molecule type" value="Genomic_DNA"/>
</dbReference>
<dbReference type="RefSeq" id="WP_103966540.1">
    <property type="nucleotide sequence ID" value="NZ_FNUX01000012.1"/>
</dbReference>
<evidence type="ECO:0000313" key="8">
    <source>
        <dbReference type="Proteomes" id="UP000236753"/>
    </source>
</evidence>
<dbReference type="Proteomes" id="UP000236753">
    <property type="component" value="Unassembled WGS sequence"/>
</dbReference>
<dbReference type="Gene3D" id="3.40.50.150">
    <property type="entry name" value="Vaccinia Virus protein VP39"/>
    <property type="match status" value="1"/>
</dbReference>
<dbReference type="InterPro" id="IPR029063">
    <property type="entry name" value="SAM-dependent_MTases_sf"/>
</dbReference>
<dbReference type="AlphaFoldDB" id="A0A1H5VDX2"/>
<dbReference type="InterPro" id="IPR023095">
    <property type="entry name" value="Ade_MeTrfase_dom_2"/>
</dbReference>
<name>A0A1H5VDX2_9PROT</name>
<dbReference type="OrthoDB" id="9805629at2"/>
<dbReference type="InterPro" id="IPR012327">
    <property type="entry name" value="MeTrfase_D12"/>
</dbReference>
<sequence length="321" mass="36886">MASESLKIRSLSGSLLRYPGGKGRHAKILVSIFKLNKLQPKTFIEPFCGGASISLNLLEADAVETISLNDLDPMIASLWKAVFSTSDSKWLCEQVMTAPLTLEYWDYQKSKTPQTLREQAFQCLYLNRTSFSGLLHKHAGPIGGRKQDRWTIGCRFNREKLAARIEKLSSYADRVNFIENKPWRNFICQSITSSCFLYFDPPYYNKADRLYRYVFDENEHAALYEYLHNFCDIPWVLSYDDSKIIRDMYLSGKQVNGCIIDSTYSTHPIGGNSFIGRELLLTNLKTLPKFDTNYYHSGISIRDFDAKSSKFMNQTNNFIPV</sequence>
<dbReference type="PANTHER" id="PTHR30481:SF2">
    <property type="entry name" value="SITE-SPECIFIC DNA-METHYLTRANSFERASE (ADENINE-SPECIFIC)"/>
    <property type="match status" value="1"/>
</dbReference>
<evidence type="ECO:0000256" key="2">
    <source>
        <dbReference type="ARBA" id="ARBA00011900"/>
    </source>
</evidence>
<evidence type="ECO:0000256" key="4">
    <source>
        <dbReference type="ARBA" id="ARBA00022679"/>
    </source>
</evidence>
<dbReference type="GO" id="GO:0009007">
    <property type="term" value="F:site-specific DNA-methyltransferase (adenine-specific) activity"/>
    <property type="evidence" value="ECO:0007669"/>
    <property type="project" value="UniProtKB-EC"/>
</dbReference>
<organism evidence="7 8">
    <name type="scientific">Nitrosomonas ureae</name>
    <dbReference type="NCBI Taxonomy" id="44577"/>
    <lineage>
        <taxon>Bacteria</taxon>
        <taxon>Pseudomonadati</taxon>
        <taxon>Pseudomonadota</taxon>
        <taxon>Betaproteobacteria</taxon>
        <taxon>Nitrosomonadales</taxon>
        <taxon>Nitrosomonadaceae</taxon>
        <taxon>Nitrosomonas</taxon>
    </lineage>
</organism>
<evidence type="ECO:0000256" key="6">
    <source>
        <dbReference type="ARBA" id="ARBA00047942"/>
    </source>
</evidence>
<protein>
    <recommendedName>
        <fullName evidence="2">site-specific DNA-methyltransferase (adenine-specific)</fullName>
        <ecNumber evidence="2">2.1.1.72</ecNumber>
    </recommendedName>
</protein>
<keyword evidence="4" id="KW-0808">Transferase</keyword>